<sequence length="136" mass="14399">MLSRTDAFWIHGSWDATPKPDSRPATHEVLPGQEGGGWSAFYLLSSPVSAATDLPHHGHQGALKPQRHTLLHRGSPLRVLGVLGVLGVQGAHLGDAQCEAVELQTSCCSVSLAVGPLPGERASTQQDGRLTVFRGH</sequence>
<name>A0A4Z2H3S8_9TELE</name>
<comment type="caution">
    <text evidence="1">The sequence shown here is derived from an EMBL/GenBank/DDBJ whole genome shotgun (WGS) entry which is preliminary data.</text>
</comment>
<dbReference type="EMBL" id="SRLO01000333">
    <property type="protein sequence ID" value="TNN60498.1"/>
    <property type="molecule type" value="Genomic_DNA"/>
</dbReference>
<proteinExistence type="predicted"/>
<gene>
    <name evidence="1" type="ORF">EYF80_029349</name>
</gene>
<evidence type="ECO:0000313" key="2">
    <source>
        <dbReference type="Proteomes" id="UP000314294"/>
    </source>
</evidence>
<organism evidence="1 2">
    <name type="scientific">Liparis tanakae</name>
    <name type="common">Tanaka's snailfish</name>
    <dbReference type="NCBI Taxonomy" id="230148"/>
    <lineage>
        <taxon>Eukaryota</taxon>
        <taxon>Metazoa</taxon>
        <taxon>Chordata</taxon>
        <taxon>Craniata</taxon>
        <taxon>Vertebrata</taxon>
        <taxon>Euteleostomi</taxon>
        <taxon>Actinopterygii</taxon>
        <taxon>Neopterygii</taxon>
        <taxon>Teleostei</taxon>
        <taxon>Neoteleostei</taxon>
        <taxon>Acanthomorphata</taxon>
        <taxon>Eupercaria</taxon>
        <taxon>Perciformes</taxon>
        <taxon>Cottioidei</taxon>
        <taxon>Cottales</taxon>
        <taxon>Liparidae</taxon>
        <taxon>Liparis</taxon>
    </lineage>
</organism>
<keyword evidence="2" id="KW-1185">Reference proteome</keyword>
<dbReference type="Proteomes" id="UP000314294">
    <property type="component" value="Unassembled WGS sequence"/>
</dbReference>
<accession>A0A4Z2H3S8</accession>
<evidence type="ECO:0000313" key="1">
    <source>
        <dbReference type="EMBL" id="TNN60498.1"/>
    </source>
</evidence>
<dbReference type="AlphaFoldDB" id="A0A4Z2H3S8"/>
<reference evidence="1 2" key="1">
    <citation type="submission" date="2019-03" db="EMBL/GenBank/DDBJ databases">
        <title>First draft genome of Liparis tanakae, snailfish: a comprehensive survey of snailfish specific genes.</title>
        <authorList>
            <person name="Kim W."/>
            <person name="Song I."/>
            <person name="Jeong J.-H."/>
            <person name="Kim D."/>
            <person name="Kim S."/>
            <person name="Ryu S."/>
            <person name="Song J.Y."/>
            <person name="Lee S.K."/>
        </authorList>
    </citation>
    <scope>NUCLEOTIDE SEQUENCE [LARGE SCALE GENOMIC DNA]</scope>
    <source>
        <tissue evidence="1">Muscle</tissue>
    </source>
</reference>
<protein>
    <submittedName>
        <fullName evidence="1">Uncharacterized protein</fullName>
    </submittedName>
</protein>